<dbReference type="EMBL" id="JBBPBN010000004">
    <property type="protein sequence ID" value="KAK9042586.1"/>
    <property type="molecule type" value="Genomic_DNA"/>
</dbReference>
<dbReference type="Proteomes" id="UP001396334">
    <property type="component" value="Unassembled WGS sequence"/>
</dbReference>
<evidence type="ECO:0000313" key="2">
    <source>
        <dbReference type="Proteomes" id="UP001396334"/>
    </source>
</evidence>
<evidence type="ECO:0000313" key="1">
    <source>
        <dbReference type="EMBL" id="KAK9042586.1"/>
    </source>
</evidence>
<gene>
    <name evidence="1" type="ORF">V6N11_017653</name>
</gene>
<keyword evidence="2" id="KW-1185">Reference proteome</keyword>
<accession>A0ABR2TYS9</accession>
<organism evidence="1 2">
    <name type="scientific">Hibiscus sabdariffa</name>
    <name type="common">roselle</name>
    <dbReference type="NCBI Taxonomy" id="183260"/>
    <lineage>
        <taxon>Eukaryota</taxon>
        <taxon>Viridiplantae</taxon>
        <taxon>Streptophyta</taxon>
        <taxon>Embryophyta</taxon>
        <taxon>Tracheophyta</taxon>
        <taxon>Spermatophyta</taxon>
        <taxon>Magnoliopsida</taxon>
        <taxon>eudicotyledons</taxon>
        <taxon>Gunneridae</taxon>
        <taxon>Pentapetalae</taxon>
        <taxon>rosids</taxon>
        <taxon>malvids</taxon>
        <taxon>Malvales</taxon>
        <taxon>Malvaceae</taxon>
        <taxon>Malvoideae</taxon>
        <taxon>Hibiscus</taxon>
    </lineage>
</organism>
<comment type="caution">
    <text evidence="1">The sequence shown here is derived from an EMBL/GenBank/DDBJ whole genome shotgun (WGS) entry which is preliminary data.</text>
</comment>
<name>A0ABR2TYS9_9ROSI</name>
<protein>
    <submittedName>
        <fullName evidence="1">Uncharacterized protein</fullName>
    </submittedName>
</protein>
<sequence length="74" mass="7640">MRRASSEGLDVSPGSCIVVGAAQSSEQTAMSQSSQTLMRNSGLHDAVRDLHVALDASDLPMLGETGLGGPNEEL</sequence>
<reference evidence="1 2" key="1">
    <citation type="journal article" date="2024" name="G3 (Bethesda)">
        <title>Genome assembly of Hibiscus sabdariffa L. provides insights into metabolisms of medicinal natural products.</title>
        <authorList>
            <person name="Kim T."/>
        </authorList>
    </citation>
    <scope>NUCLEOTIDE SEQUENCE [LARGE SCALE GENOMIC DNA]</scope>
    <source>
        <strain evidence="1">TK-2024</strain>
        <tissue evidence="1">Old leaves</tissue>
    </source>
</reference>
<proteinExistence type="predicted"/>